<dbReference type="STRING" id="1122155.SAMN02745158_04486"/>
<accession>A0A1M5DBK2</accession>
<gene>
    <name evidence="2" type="ORF">SAMN02745158_04486</name>
</gene>
<evidence type="ECO:0000313" key="2">
    <source>
        <dbReference type="EMBL" id="SHF64310.1"/>
    </source>
</evidence>
<organism evidence="2 3">
    <name type="scientific">Lactonifactor longoviformis DSM 17459</name>
    <dbReference type="NCBI Taxonomy" id="1122155"/>
    <lineage>
        <taxon>Bacteria</taxon>
        <taxon>Bacillati</taxon>
        <taxon>Bacillota</taxon>
        <taxon>Clostridia</taxon>
        <taxon>Eubacteriales</taxon>
        <taxon>Clostridiaceae</taxon>
        <taxon>Lactonifactor</taxon>
    </lineage>
</organism>
<dbReference type="InterPro" id="IPR001387">
    <property type="entry name" value="Cro/C1-type_HTH"/>
</dbReference>
<dbReference type="OrthoDB" id="9805309at2"/>
<evidence type="ECO:0000313" key="3">
    <source>
        <dbReference type="Proteomes" id="UP000184245"/>
    </source>
</evidence>
<sequence>MLKFKVDIIDLLRENGYNPGRIRKEKLIGEKTMQDMKAGVVPGTKTIDTLCKILEMQPGNLLKYVDEESTNNSEK</sequence>
<name>A0A1M5DBK2_9CLOT</name>
<keyword evidence="3" id="KW-1185">Reference proteome</keyword>
<dbReference type="Pfam" id="PF13443">
    <property type="entry name" value="HTH_26"/>
    <property type="match status" value="1"/>
</dbReference>
<reference evidence="2 3" key="1">
    <citation type="submission" date="2016-11" db="EMBL/GenBank/DDBJ databases">
        <authorList>
            <person name="Jaros S."/>
            <person name="Januszkiewicz K."/>
            <person name="Wedrychowicz H."/>
        </authorList>
    </citation>
    <scope>NUCLEOTIDE SEQUENCE [LARGE SCALE GENOMIC DNA]</scope>
    <source>
        <strain evidence="2 3">DSM 17459</strain>
    </source>
</reference>
<proteinExistence type="predicted"/>
<dbReference type="RefSeq" id="WP_072854959.1">
    <property type="nucleotide sequence ID" value="NZ_FQVI01000065.1"/>
</dbReference>
<dbReference type="Proteomes" id="UP000184245">
    <property type="component" value="Unassembled WGS sequence"/>
</dbReference>
<dbReference type="AlphaFoldDB" id="A0A1M5DBK2"/>
<evidence type="ECO:0000259" key="1">
    <source>
        <dbReference type="Pfam" id="PF13443"/>
    </source>
</evidence>
<protein>
    <submittedName>
        <fullName evidence="2">Putative transcriptional regulator</fullName>
    </submittedName>
</protein>
<dbReference type="EMBL" id="FQVI01000065">
    <property type="protein sequence ID" value="SHF64310.1"/>
    <property type="molecule type" value="Genomic_DNA"/>
</dbReference>
<feature type="domain" description="HTH cro/C1-type" evidence="1">
    <location>
        <begin position="11"/>
        <end position="67"/>
    </location>
</feature>